<keyword evidence="1" id="KW-0175">Coiled coil</keyword>
<keyword evidence="3" id="KW-1185">Reference proteome</keyword>
<comment type="caution">
    <text evidence="2">The sequence shown here is derived from an EMBL/GenBank/DDBJ whole genome shotgun (WGS) entry which is preliminary data.</text>
</comment>
<protein>
    <recommendedName>
        <fullName evidence="4">F-box domain-containing protein</fullName>
    </recommendedName>
</protein>
<feature type="coiled-coil region" evidence="1">
    <location>
        <begin position="49"/>
        <end position="76"/>
    </location>
</feature>
<reference evidence="2 3" key="1">
    <citation type="submission" date="2024-01" db="EMBL/GenBank/DDBJ databases">
        <title>A draft genome for a cacao thread blight-causing isolate of Paramarasmius palmivorus.</title>
        <authorList>
            <person name="Baruah I.K."/>
            <person name="Bukari Y."/>
            <person name="Amoako-Attah I."/>
            <person name="Meinhardt L.W."/>
            <person name="Bailey B.A."/>
            <person name="Cohen S.P."/>
        </authorList>
    </citation>
    <scope>NUCLEOTIDE SEQUENCE [LARGE SCALE GENOMIC DNA]</scope>
    <source>
        <strain evidence="2 3">GH-12</strain>
    </source>
</reference>
<name>A0AAW0CSY4_9AGAR</name>
<organism evidence="2 3">
    <name type="scientific">Paramarasmius palmivorus</name>
    <dbReference type="NCBI Taxonomy" id="297713"/>
    <lineage>
        <taxon>Eukaryota</taxon>
        <taxon>Fungi</taxon>
        <taxon>Dikarya</taxon>
        <taxon>Basidiomycota</taxon>
        <taxon>Agaricomycotina</taxon>
        <taxon>Agaricomycetes</taxon>
        <taxon>Agaricomycetidae</taxon>
        <taxon>Agaricales</taxon>
        <taxon>Marasmiineae</taxon>
        <taxon>Marasmiaceae</taxon>
        <taxon>Paramarasmius</taxon>
    </lineage>
</organism>
<evidence type="ECO:0000313" key="2">
    <source>
        <dbReference type="EMBL" id="KAK7041731.1"/>
    </source>
</evidence>
<proteinExistence type="predicted"/>
<evidence type="ECO:0000313" key="3">
    <source>
        <dbReference type="Proteomes" id="UP001383192"/>
    </source>
</evidence>
<dbReference type="EMBL" id="JAYKXP010000032">
    <property type="protein sequence ID" value="KAK7041731.1"/>
    <property type="molecule type" value="Genomic_DNA"/>
</dbReference>
<evidence type="ECO:0008006" key="4">
    <source>
        <dbReference type="Google" id="ProtNLM"/>
    </source>
</evidence>
<evidence type="ECO:0000256" key="1">
    <source>
        <dbReference type="SAM" id="Coils"/>
    </source>
</evidence>
<dbReference type="Proteomes" id="UP001383192">
    <property type="component" value="Unassembled WGS sequence"/>
</dbReference>
<gene>
    <name evidence="2" type="ORF">VNI00_009020</name>
</gene>
<dbReference type="AlphaFoldDB" id="A0AAW0CSY4"/>
<sequence length="577" mass="65655">MPSPPGIILCNNCNTQFLSPINHPPIHPQKFRFQVGPTNAELSQTYNFIEDEERHLARYERELERVRKLAEELAYGRDILKRRILLRKSWISPFLRVPNEVWCEVFTHVCLSTSEMEESAALFLSSSTKCSAEMATLPLTLSHVSFNWRRVITNLPNVWSTLIVDLGFVKRGRKKLIEMYLQNSADHPLSVRIKLLGNLPYANGKPDSALEMLMKASRRFKRFEFSLDSRYLQTIALETRPEITFPILESFGSFSPYGTGMGLGEAWFWEELRRAPMLRHVTIPNAILVRAREDWVPPNLASISIAIATTREVFDILTSPTYSRLTSFCWNSAHGKPPVNLFPPVVLPALRELSCIGIHSFDLRALFASFTLPALTSIEFGRLMDIESARWEDEHLFLALLERSKPPLKRLKLEFQGVHIGAESVVGILHGCPGLTDLEVWAQPGSIHELLEKLTVTDGVDQDILVPKLSHLRLHAYLLGPSAISKETQRHIVCMAESRSSQTALSTGGTVSTLPLRNLRFSAARCRVWLETRNPFISYRCEGREFDTGLDTRVQRLKEERVECSLVWIHRNGMDEA</sequence>
<accession>A0AAW0CSY4</accession>